<dbReference type="Proteomes" id="UP001064048">
    <property type="component" value="Chromosome 16"/>
</dbReference>
<gene>
    <name evidence="1" type="ORF">MSG28_009942</name>
</gene>
<evidence type="ECO:0000313" key="2">
    <source>
        <dbReference type="Proteomes" id="UP001064048"/>
    </source>
</evidence>
<evidence type="ECO:0000313" key="1">
    <source>
        <dbReference type="EMBL" id="KAI8422043.1"/>
    </source>
</evidence>
<accession>A0ACC0JD59</accession>
<keyword evidence="2" id="KW-1185">Reference proteome</keyword>
<comment type="caution">
    <text evidence="1">The sequence shown here is derived from an EMBL/GenBank/DDBJ whole genome shotgun (WGS) entry which is preliminary data.</text>
</comment>
<reference evidence="1 2" key="1">
    <citation type="journal article" date="2022" name="Genome Biol. Evol.">
        <title>The Spruce Budworm Genome: Reconstructing the Evolutionary History of Antifreeze Proteins.</title>
        <authorList>
            <person name="Beliveau C."/>
            <person name="Gagne P."/>
            <person name="Picq S."/>
            <person name="Vernygora O."/>
            <person name="Keeling C.I."/>
            <person name="Pinkney K."/>
            <person name="Doucet D."/>
            <person name="Wen F."/>
            <person name="Johnston J.S."/>
            <person name="Maaroufi H."/>
            <person name="Boyle B."/>
            <person name="Laroche J."/>
            <person name="Dewar K."/>
            <person name="Juretic N."/>
            <person name="Blackburn G."/>
            <person name="Nisole A."/>
            <person name="Brunet B."/>
            <person name="Brandao M."/>
            <person name="Lumley L."/>
            <person name="Duan J."/>
            <person name="Quan G."/>
            <person name="Lucarotti C.J."/>
            <person name="Roe A.D."/>
            <person name="Sperling F.A.H."/>
            <person name="Levesque R.C."/>
            <person name="Cusson M."/>
        </authorList>
    </citation>
    <scope>NUCLEOTIDE SEQUENCE [LARGE SCALE GENOMIC DNA]</scope>
    <source>
        <strain evidence="1">Glfc:IPQL:Cfum</strain>
    </source>
</reference>
<protein>
    <submittedName>
        <fullName evidence="1">Uncharacterized protein</fullName>
    </submittedName>
</protein>
<proteinExistence type="predicted"/>
<organism evidence="1 2">
    <name type="scientific">Choristoneura fumiferana</name>
    <name type="common">Spruce budworm moth</name>
    <name type="synonym">Archips fumiferana</name>
    <dbReference type="NCBI Taxonomy" id="7141"/>
    <lineage>
        <taxon>Eukaryota</taxon>
        <taxon>Metazoa</taxon>
        <taxon>Ecdysozoa</taxon>
        <taxon>Arthropoda</taxon>
        <taxon>Hexapoda</taxon>
        <taxon>Insecta</taxon>
        <taxon>Pterygota</taxon>
        <taxon>Neoptera</taxon>
        <taxon>Endopterygota</taxon>
        <taxon>Lepidoptera</taxon>
        <taxon>Glossata</taxon>
        <taxon>Ditrysia</taxon>
        <taxon>Tortricoidea</taxon>
        <taxon>Tortricidae</taxon>
        <taxon>Tortricinae</taxon>
        <taxon>Choristoneura</taxon>
    </lineage>
</organism>
<sequence>MRSKAVYVERVQSERFGADRHIKLGQEFLANRCVVTRASGAAGRGEAAVFSSNQLPVQQDRRGAGMWRRRGRRLSCSTLGAARSRNRE</sequence>
<dbReference type="EMBL" id="CM046116">
    <property type="protein sequence ID" value="KAI8422043.1"/>
    <property type="molecule type" value="Genomic_DNA"/>
</dbReference>
<name>A0ACC0JD59_CHOFU</name>